<dbReference type="GO" id="GO:0005163">
    <property type="term" value="F:nerve growth factor receptor binding"/>
    <property type="evidence" value="ECO:0007669"/>
    <property type="project" value="TreeGrafter"/>
</dbReference>
<dbReference type="InterPro" id="IPR029034">
    <property type="entry name" value="Cystine-knot_cytokine"/>
</dbReference>
<reference evidence="7" key="1">
    <citation type="submission" date="2025-08" db="UniProtKB">
        <authorList>
            <consortium name="RefSeq"/>
        </authorList>
    </citation>
    <scope>IDENTIFICATION</scope>
    <source>
        <strain evidence="7">Quisiro</strain>
        <tissue evidence="7">Liver</tissue>
    </source>
</reference>
<dbReference type="GO" id="GO:0008021">
    <property type="term" value="C:synaptic vesicle"/>
    <property type="evidence" value="ECO:0007669"/>
    <property type="project" value="TreeGrafter"/>
</dbReference>
<dbReference type="PRINTS" id="PR00268">
    <property type="entry name" value="NGF"/>
</dbReference>
<dbReference type="AlphaFoldDB" id="A0A2I4C2L2"/>
<evidence type="ECO:0000259" key="5">
    <source>
        <dbReference type="SMART" id="SM00140"/>
    </source>
</evidence>
<feature type="domain" description="Nerve growth factor-related" evidence="5">
    <location>
        <begin position="298"/>
        <end position="420"/>
    </location>
</feature>
<dbReference type="RefSeq" id="XP_013874232.1">
    <property type="nucleotide sequence ID" value="XM_014018778.1"/>
</dbReference>
<evidence type="ECO:0000256" key="3">
    <source>
        <dbReference type="SAM" id="MobiDB-lite"/>
    </source>
</evidence>
<feature type="compositionally biased region" description="Polar residues" evidence="3">
    <location>
        <begin position="183"/>
        <end position="196"/>
    </location>
</feature>
<evidence type="ECO:0000313" key="7">
    <source>
        <dbReference type="RefSeq" id="XP_013874232.1"/>
    </source>
</evidence>
<proteinExistence type="inferred from homology"/>
<dbReference type="GO" id="GO:0008083">
    <property type="term" value="F:growth factor activity"/>
    <property type="evidence" value="ECO:0007669"/>
    <property type="project" value="UniProtKB-KW"/>
</dbReference>
<evidence type="ECO:0000256" key="4">
    <source>
        <dbReference type="SAM" id="SignalP"/>
    </source>
</evidence>
<feature type="compositionally biased region" description="Basic and acidic residues" evidence="3">
    <location>
        <begin position="254"/>
        <end position="270"/>
    </location>
</feature>
<protein>
    <submittedName>
        <fullName evidence="7">Uncharacterized protein ntf4</fullName>
    </submittedName>
</protein>
<dbReference type="GO" id="GO:0038180">
    <property type="term" value="P:nerve growth factor signaling pathway"/>
    <property type="evidence" value="ECO:0007669"/>
    <property type="project" value="TreeGrafter"/>
</dbReference>
<keyword evidence="6" id="KW-1185">Reference proteome</keyword>
<dbReference type="InParanoid" id="A0A2I4C2L2"/>
<evidence type="ECO:0000256" key="1">
    <source>
        <dbReference type="ARBA" id="ARBA00010783"/>
    </source>
</evidence>
<feature type="chain" id="PRO_5018662522" evidence="4">
    <location>
        <begin position="17"/>
        <end position="438"/>
    </location>
</feature>
<dbReference type="GO" id="GO:0021675">
    <property type="term" value="P:nerve development"/>
    <property type="evidence" value="ECO:0007669"/>
    <property type="project" value="TreeGrafter"/>
</dbReference>
<dbReference type="GO" id="GO:0005615">
    <property type="term" value="C:extracellular space"/>
    <property type="evidence" value="ECO:0007669"/>
    <property type="project" value="TreeGrafter"/>
</dbReference>
<sequence>MHWLPLVAMVIASALPYPHNPATAQPGSGSRRDPAARPAAPPPADDSLRGNASRPDDGAADAPSPHDLQNHRGPERPSVYQETSTARVEDQIASFQTFSVSDTDSLDSSPLRTEELPEDNALPQDYETHGSRSRKVSPGVLDLTDSPLQMSTVENYDVVSPATLLKGRRGLEPTAPSGPVRNVPQSRTGTKTSPGSTLEAGLGLRAELDSLLDGDDVFLNAHPRVLFSSSLSPPEHPPVLLMLESGLSEDGDGREDLDRHAEGHGDRAIDRSTTPSWADYSEAGRPVRRDKRSHLMDRRRGEKAVCESESEWVTDKTTATDSHGQVVSVLPEIQTQTGPIKQYFYETRCRQDKQPSGSDRKKGKAERALGTDGARCFGVDNKQWHSECKAKQSYVRALTKDANNRIGWRWIRIDSSCVCVLLSRTAQGKEVLPRRSRG</sequence>
<dbReference type="CTD" id="4909"/>
<keyword evidence="2" id="KW-0339">Growth factor</keyword>
<dbReference type="OrthoDB" id="8959386at2759"/>
<feature type="region of interest" description="Disordered" evidence="3">
    <location>
        <begin position="246"/>
        <end position="301"/>
    </location>
</feature>
<keyword evidence="4" id="KW-0732">Signal</keyword>
<dbReference type="GO" id="GO:0030424">
    <property type="term" value="C:axon"/>
    <property type="evidence" value="ECO:0007669"/>
    <property type="project" value="TreeGrafter"/>
</dbReference>
<dbReference type="PROSITE" id="PS50270">
    <property type="entry name" value="NGF_2"/>
    <property type="match status" value="1"/>
</dbReference>
<dbReference type="InterPro" id="IPR020408">
    <property type="entry name" value="Nerve_growth_factor-like"/>
</dbReference>
<dbReference type="Proteomes" id="UP000192220">
    <property type="component" value="Unplaced"/>
</dbReference>
<dbReference type="GO" id="GO:0048812">
    <property type="term" value="P:neuron projection morphogenesis"/>
    <property type="evidence" value="ECO:0007669"/>
    <property type="project" value="TreeGrafter"/>
</dbReference>
<name>A0A2I4C2L2_AUSLI</name>
<dbReference type="GO" id="GO:0043524">
    <property type="term" value="P:negative regulation of neuron apoptotic process"/>
    <property type="evidence" value="ECO:0007669"/>
    <property type="project" value="TreeGrafter"/>
</dbReference>
<evidence type="ECO:0000256" key="2">
    <source>
        <dbReference type="ARBA" id="ARBA00023030"/>
    </source>
</evidence>
<accession>A0A2I4C2L2</accession>
<dbReference type="GO" id="GO:0050804">
    <property type="term" value="P:modulation of chemical synaptic transmission"/>
    <property type="evidence" value="ECO:0007669"/>
    <property type="project" value="TreeGrafter"/>
</dbReference>
<evidence type="ECO:0000313" key="6">
    <source>
        <dbReference type="Proteomes" id="UP000192220"/>
    </source>
</evidence>
<dbReference type="STRING" id="52670.A0A2I4C2L2"/>
<dbReference type="KEGG" id="alim:106524804"/>
<dbReference type="InterPro" id="IPR002072">
    <property type="entry name" value="Nerve_growth_factor-rel"/>
</dbReference>
<feature type="region of interest" description="Disordered" evidence="3">
    <location>
        <begin position="16"/>
        <end position="141"/>
    </location>
</feature>
<dbReference type="Pfam" id="PF00243">
    <property type="entry name" value="NGF"/>
    <property type="match status" value="1"/>
</dbReference>
<dbReference type="SMART" id="SM00140">
    <property type="entry name" value="NGF"/>
    <property type="match status" value="1"/>
</dbReference>
<dbReference type="GO" id="GO:0030425">
    <property type="term" value="C:dendrite"/>
    <property type="evidence" value="ECO:0007669"/>
    <property type="project" value="TreeGrafter"/>
</dbReference>
<feature type="region of interest" description="Disordered" evidence="3">
    <location>
        <begin position="167"/>
        <end position="200"/>
    </location>
</feature>
<dbReference type="GO" id="GO:0007169">
    <property type="term" value="P:cell surface receptor protein tyrosine kinase signaling pathway"/>
    <property type="evidence" value="ECO:0007669"/>
    <property type="project" value="TreeGrafter"/>
</dbReference>
<dbReference type="SUPFAM" id="SSF57501">
    <property type="entry name" value="Cystine-knot cytokines"/>
    <property type="match status" value="1"/>
</dbReference>
<organism evidence="6 7">
    <name type="scientific">Austrofundulus limnaeus</name>
    <name type="common">Annual killifish</name>
    <dbReference type="NCBI Taxonomy" id="52670"/>
    <lineage>
        <taxon>Eukaryota</taxon>
        <taxon>Metazoa</taxon>
        <taxon>Chordata</taxon>
        <taxon>Craniata</taxon>
        <taxon>Vertebrata</taxon>
        <taxon>Euteleostomi</taxon>
        <taxon>Actinopterygii</taxon>
        <taxon>Neopterygii</taxon>
        <taxon>Teleostei</taxon>
        <taxon>Neoteleostei</taxon>
        <taxon>Acanthomorphata</taxon>
        <taxon>Ovalentaria</taxon>
        <taxon>Atherinomorphae</taxon>
        <taxon>Cyprinodontiformes</taxon>
        <taxon>Rivulidae</taxon>
        <taxon>Austrofundulus</taxon>
    </lineage>
</organism>
<feature type="compositionally biased region" description="Polar residues" evidence="3">
    <location>
        <begin position="93"/>
        <end position="111"/>
    </location>
</feature>
<comment type="similarity">
    <text evidence="1">Belongs to the NGF-beta family.</text>
</comment>
<feature type="signal peptide" evidence="4">
    <location>
        <begin position="1"/>
        <end position="16"/>
    </location>
</feature>
<dbReference type="PANTHER" id="PTHR11589:SF8">
    <property type="entry name" value="NEUROTROPHIN-4"/>
    <property type="match status" value="1"/>
</dbReference>
<gene>
    <name evidence="7" type="primary">ntf4</name>
</gene>
<dbReference type="Gene3D" id="2.10.90.10">
    <property type="entry name" value="Cystine-knot cytokines"/>
    <property type="match status" value="1"/>
</dbReference>
<dbReference type="PANTHER" id="PTHR11589">
    <property type="entry name" value="NERVE GROWTH FACTOR NGF -RELATED"/>
    <property type="match status" value="1"/>
</dbReference>